<accession>A0A1M5F9P4</accession>
<dbReference type="Pfam" id="PF00593">
    <property type="entry name" value="TonB_dep_Rec_b-barrel"/>
    <property type="match status" value="1"/>
</dbReference>
<keyword evidence="3" id="KW-0408">Iron</keyword>
<dbReference type="InterPro" id="IPR037066">
    <property type="entry name" value="Plug_dom_sf"/>
</dbReference>
<dbReference type="Pfam" id="PF07715">
    <property type="entry name" value="Plug"/>
    <property type="match status" value="1"/>
</dbReference>
<dbReference type="AlphaFoldDB" id="A0A1M5F9P4"/>
<evidence type="ECO:0000256" key="7">
    <source>
        <dbReference type="RuleBase" id="RU003357"/>
    </source>
</evidence>
<comment type="subcellular location">
    <subcellularLocation>
        <location evidence="6">Cell outer membrane</location>
        <topology evidence="6">Multi-pass membrane protein</topology>
    </subcellularLocation>
</comment>
<dbReference type="NCBIfam" id="TIGR04057">
    <property type="entry name" value="SusC_RagA_signa"/>
    <property type="match status" value="1"/>
</dbReference>
<dbReference type="GO" id="GO:0006826">
    <property type="term" value="P:iron ion transport"/>
    <property type="evidence" value="ECO:0007669"/>
    <property type="project" value="UniProtKB-KW"/>
</dbReference>
<dbReference type="EMBL" id="FQUM01000011">
    <property type="protein sequence ID" value="SHF88128.1"/>
    <property type="molecule type" value="Genomic_DNA"/>
</dbReference>
<keyword evidence="5 6" id="KW-0998">Cell outer membrane</keyword>
<protein>
    <submittedName>
        <fullName evidence="9">TonB-linked outer membrane protein, SusC/RagA family</fullName>
    </submittedName>
</protein>
<keyword evidence="10" id="KW-1185">Reference proteome</keyword>
<keyword evidence="6" id="KW-1134">Transmembrane beta strand</keyword>
<keyword evidence="6" id="KW-0812">Transmembrane</keyword>
<dbReference type="NCBIfam" id="TIGR04056">
    <property type="entry name" value="OMP_RagA_SusC"/>
    <property type="match status" value="1"/>
</dbReference>
<reference evidence="9 10" key="1">
    <citation type="submission" date="2016-11" db="EMBL/GenBank/DDBJ databases">
        <authorList>
            <person name="Jaros S."/>
            <person name="Januszkiewicz K."/>
            <person name="Wedrychowicz H."/>
        </authorList>
    </citation>
    <scope>NUCLEOTIDE SEQUENCE [LARGE SCALE GENOMIC DNA]</scope>
    <source>
        <strain evidence="9 10">DSM 26910</strain>
    </source>
</reference>
<feature type="domain" description="Secretin/TonB short N-terminal" evidence="8">
    <location>
        <begin position="65"/>
        <end position="116"/>
    </location>
</feature>
<keyword evidence="4 6" id="KW-0472">Membrane</keyword>
<evidence type="ECO:0000256" key="5">
    <source>
        <dbReference type="ARBA" id="ARBA00023237"/>
    </source>
</evidence>
<proteinExistence type="inferred from homology"/>
<evidence type="ECO:0000313" key="9">
    <source>
        <dbReference type="EMBL" id="SHF88128.1"/>
    </source>
</evidence>
<dbReference type="SUPFAM" id="SSF49464">
    <property type="entry name" value="Carboxypeptidase regulatory domain-like"/>
    <property type="match status" value="1"/>
</dbReference>
<evidence type="ECO:0000259" key="8">
    <source>
        <dbReference type="SMART" id="SM00965"/>
    </source>
</evidence>
<dbReference type="InterPro" id="IPR039426">
    <property type="entry name" value="TonB-dep_rcpt-like"/>
</dbReference>
<dbReference type="Gene3D" id="2.170.130.10">
    <property type="entry name" value="TonB-dependent receptor, plug domain"/>
    <property type="match status" value="1"/>
</dbReference>
<keyword evidence="1 6" id="KW-0813">Transport</keyword>
<gene>
    <name evidence="9" type="ORF">SAMN05444274_11174</name>
</gene>
<dbReference type="InterPro" id="IPR000531">
    <property type="entry name" value="Beta-barrel_TonB"/>
</dbReference>
<dbReference type="InterPro" id="IPR012910">
    <property type="entry name" value="Plug_dom"/>
</dbReference>
<evidence type="ECO:0000256" key="4">
    <source>
        <dbReference type="ARBA" id="ARBA00023136"/>
    </source>
</evidence>
<dbReference type="STRING" id="1484053.SAMN05444274_11174"/>
<keyword evidence="2" id="KW-0410">Iron transport</keyword>
<dbReference type="InterPro" id="IPR011662">
    <property type="entry name" value="Secretin/TonB_short_N"/>
</dbReference>
<dbReference type="SUPFAM" id="SSF56935">
    <property type="entry name" value="Porins"/>
    <property type="match status" value="1"/>
</dbReference>
<dbReference type="Proteomes" id="UP000184164">
    <property type="component" value="Unassembled WGS sequence"/>
</dbReference>
<evidence type="ECO:0000313" key="10">
    <source>
        <dbReference type="Proteomes" id="UP000184164"/>
    </source>
</evidence>
<name>A0A1M5F9P4_9BACT</name>
<dbReference type="Pfam" id="PF13715">
    <property type="entry name" value="CarbopepD_reg_2"/>
    <property type="match status" value="1"/>
</dbReference>
<evidence type="ECO:0000256" key="6">
    <source>
        <dbReference type="PROSITE-ProRule" id="PRU01360"/>
    </source>
</evidence>
<sequence>MAFMLEQAWKSKLLKVMRATLFILIVCVSQIWAINSYSQNTRITLDLKNTSVKNILNNIQDNSEFFFIYDASVVDVQRRITIVADNKLIPEILDEIFSGSNVVYKIDDRQIALTAGQAGQAQQNRSVSGKVSDSAGVPLPGVTIVVKGTTNGTVTDAEGNYFLANIPEKATLLFSFVGMKIQEVNADGKTQVDVVMEEETIGIEEVVAIGYGTQKKSNVTGSVSSVKAERLTKISTSGTGEALQGLAPGLSVDFNDGSPGKSPELIVRGMTTWGSSNQPLVIIDGVPGDIQFLNPEDIKSMSILKDAATAAIYGSRSAAGVILIETNRGEKSKPKIRVSAYMGIDDMPKRMDICNSEEYIKVYKLALNNANISQEKWPKFISAYETNPAQFANTDWQNEYYRKGITKKFDIGYAAGSEASNISFTTYYSSTEGVIVETDAKKMGFRLNSDVTRGNFKVGESVSYGHMEDHPNISSGFPGMYQVSNILPLVSVYDETMEGGFGGAVPGLGMNDASNPVAFNKLIDRTNSADHIKVSGYMQYEFIKDLILKFQGSRSMDFSHYSSFTPTYIIGAYDKNEKAFLEESRGKEMNDLFELTLNYQKKINEHEFSGLLGASQEEYTFKDLSASATKFENNTLRLLVHGQENFAVGGNYYRSGLRSAFGRVSYNYGLKYLSMLSFRYDGSSKFGEGNKWGFFPSLSLGWNLSNEPFWEPIKSTVSAFKLKGSYGVLGNQSIGTYRYIPQVSYDTNNLNYSYNSDDISLGYAVTSLPSYSIRWEKTLYKNAGFDAAFLDNQLELSFEVYEKYTSDMLTEKPISSATGVSSFPIVNEGELKTTGWELQASYRNMQNKFKYDIDFNLWHYKSVLKKMADEGYLYETGPARTYVGGEIGEFWVFEAGDIFRSDAELEAWNKEHGYTDDNGVWNPLQPAAAPGDLRFVDQNGDGMLDSNDKIKVGSGVPDVTLGVNVNLYYGNFDLVANIYGDFGQKRYNFMKRQLQRADKNFNYGRDMLNSWTTDNTGSDIPRAVVGDPNDNNRLSTRYVENGDYIRLNNLQIGYTLPKSVAGNIGVDNLRFYVGGLKLLTLTKYEGYDPGMTGGIGAKGVDDALYPLSRTYLVGLQLTF</sequence>
<dbReference type="InterPro" id="IPR023997">
    <property type="entry name" value="TonB-dep_OMP_SusC/RagA_CS"/>
</dbReference>
<keyword evidence="7" id="KW-0798">TonB box</keyword>
<evidence type="ECO:0000256" key="3">
    <source>
        <dbReference type="ARBA" id="ARBA00023004"/>
    </source>
</evidence>
<dbReference type="PROSITE" id="PS52016">
    <property type="entry name" value="TONB_DEPENDENT_REC_3"/>
    <property type="match status" value="1"/>
</dbReference>
<comment type="similarity">
    <text evidence="6 7">Belongs to the TonB-dependent receptor family.</text>
</comment>
<dbReference type="SMART" id="SM00965">
    <property type="entry name" value="STN"/>
    <property type="match status" value="1"/>
</dbReference>
<dbReference type="Gene3D" id="2.60.40.1120">
    <property type="entry name" value="Carboxypeptidase-like, regulatory domain"/>
    <property type="match status" value="1"/>
</dbReference>
<organism evidence="9 10">
    <name type="scientific">Mariniphaga anaerophila</name>
    <dbReference type="NCBI Taxonomy" id="1484053"/>
    <lineage>
        <taxon>Bacteria</taxon>
        <taxon>Pseudomonadati</taxon>
        <taxon>Bacteroidota</taxon>
        <taxon>Bacteroidia</taxon>
        <taxon>Marinilabiliales</taxon>
        <taxon>Prolixibacteraceae</taxon>
        <taxon>Mariniphaga</taxon>
    </lineage>
</organism>
<dbReference type="InterPro" id="IPR023996">
    <property type="entry name" value="TonB-dep_OMP_SusC/RagA"/>
</dbReference>
<dbReference type="InterPro" id="IPR008969">
    <property type="entry name" value="CarboxyPept-like_regulatory"/>
</dbReference>
<evidence type="ECO:0000256" key="1">
    <source>
        <dbReference type="ARBA" id="ARBA00022448"/>
    </source>
</evidence>
<evidence type="ECO:0000256" key="2">
    <source>
        <dbReference type="ARBA" id="ARBA00022496"/>
    </source>
</evidence>
<keyword evidence="2" id="KW-0406">Ion transport</keyword>
<dbReference type="GO" id="GO:0009279">
    <property type="term" value="C:cell outer membrane"/>
    <property type="evidence" value="ECO:0007669"/>
    <property type="project" value="UniProtKB-SubCell"/>
</dbReference>